<evidence type="ECO:0000256" key="1">
    <source>
        <dbReference type="ARBA" id="ARBA00009759"/>
    </source>
</evidence>
<accession>A0A4R1EVL0</accession>
<dbReference type="GO" id="GO:0008934">
    <property type="term" value="F:inositol monophosphate 1-phosphatase activity"/>
    <property type="evidence" value="ECO:0007669"/>
    <property type="project" value="TreeGrafter"/>
</dbReference>
<feature type="binding site" evidence="2">
    <location>
        <position position="91"/>
    </location>
    <ligand>
        <name>Mg(2+)</name>
        <dbReference type="ChEBI" id="CHEBI:18420"/>
        <label>1</label>
        <note>catalytic</note>
    </ligand>
</feature>
<dbReference type="GO" id="GO:0007165">
    <property type="term" value="P:signal transduction"/>
    <property type="evidence" value="ECO:0007669"/>
    <property type="project" value="TreeGrafter"/>
</dbReference>
<dbReference type="Gene3D" id="3.30.540.10">
    <property type="entry name" value="Fructose-1,6-Bisphosphatase, subunit A, domain 1"/>
    <property type="match status" value="1"/>
</dbReference>
<evidence type="ECO:0000313" key="4">
    <source>
        <dbReference type="Proteomes" id="UP000294887"/>
    </source>
</evidence>
<evidence type="ECO:0000313" key="3">
    <source>
        <dbReference type="EMBL" id="TCJ85333.1"/>
    </source>
</evidence>
<keyword evidence="4" id="KW-1185">Reference proteome</keyword>
<dbReference type="RefSeq" id="WP_131907029.1">
    <property type="nucleotide sequence ID" value="NZ_BAAAFU010000001.1"/>
</dbReference>
<dbReference type="SUPFAM" id="SSF56655">
    <property type="entry name" value="Carbohydrate phosphatase"/>
    <property type="match status" value="1"/>
</dbReference>
<comment type="caution">
    <text evidence="3">The sequence shown here is derived from an EMBL/GenBank/DDBJ whole genome shotgun (WGS) entry which is preliminary data.</text>
</comment>
<feature type="binding site" evidence="2">
    <location>
        <position position="215"/>
    </location>
    <ligand>
        <name>Mg(2+)</name>
        <dbReference type="ChEBI" id="CHEBI:18420"/>
        <label>1</label>
        <note>catalytic</note>
    </ligand>
</feature>
<dbReference type="PRINTS" id="PR00377">
    <property type="entry name" value="IMPHPHTASES"/>
</dbReference>
<dbReference type="CDD" id="cd01637">
    <property type="entry name" value="IMPase_like"/>
    <property type="match status" value="1"/>
</dbReference>
<name>A0A4R1EVL0_9GAMM</name>
<reference evidence="3 4" key="1">
    <citation type="submission" date="2019-03" db="EMBL/GenBank/DDBJ databases">
        <title>Genomic Encyclopedia of Type Strains, Phase IV (KMG-IV): sequencing the most valuable type-strain genomes for metagenomic binning, comparative biology and taxonomic classification.</title>
        <authorList>
            <person name="Goeker M."/>
        </authorList>
    </citation>
    <scope>NUCLEOTIDE SEQUENCE [LARGE SCALE GENOMIC DNA]</scope>
    <source>
        <strain evidence="3 4">DSM 24830</strain>
    </source>
</reference>
<dbReference type="GO" id="GO:0046872">
    <property type="term" value="F:metal ion binding"/>
    <property type="evidence" value="ECO:0007669"/>
    <property type="project" value="UniProtKB-KW"/>
</dbReference>
<comment type="similarity">
    <text evidence="1">Belongs to the inositol monophosphatase superfamily.</text>
</comment>
<keyword evidence="2" id="KW-0460">Magnesium</keyword>
<feature type="binding site" evidence="2">
    <location>
        <position position="70"/>
    </location>
    <ligand>
        <name>Mg(2+)</name>
        <dbReference type="ChEBI" id="CHEBI:18420"/>
        <label>1</label>
        <note>catalytic</note>
    </ligand>
</feature>
<organism evidence="3 4">
    <name type="scientific">Cocleimonas flava</name>
    <dbReference type="NCBI Taxonomy" id="634765"/>
    <lineage>
        <taxon>Bacteria</taxon>
        <taxon>Pseudomonadati</taxon>
        <taxon>Pseudomonadota</taxon>
        <taxon>Gammaproteobacteria</taxon>
        <taxon>Thiotrichales</taxon>
        <taxon>Thiotrichaceae</taxon>
        <taxon>Cocleimonas</taxon>
    </lineage>
</organism>
<feature type="binding site" evidence="2">
    <location>
        <position position="93"/>
    </location>
    <ligand>
        <name>Mg(2+)</name>
        <dbReference type="ChEBI" id="CHEBI:18420"/>
        <label>2</label>
    </ligand>
</feature>
<dbReference type="Proteomes" id="UP000294887">
    <property type="component" value="Unassembled WGS sequence"/>
</dbReference>
<evidence type="ECO:0000256" key="2">
    <source>
        <dbReference type="PIRSR" id="PIRSR600760-2"/>
    </source>
</evidence>
<dbReference type="Pfam" id="PF00459">
    <property type="entry name" value="Inositol_P"/>
    <property type="match status" value="1"/>
</dbReference>
<gene>
    <name evidence="3" type="ORF">EV695_3304</name>
</gene>
<dbReference type="PANTHER" id="PTHR20854">
    <property type="entry name" value="INOSITOL MONOPHOSPHATASE"/>
    <property type="match status" value="1"/>
</dbReference>
<dbReference type="OrthoDB" id="9785695at2"/>
<dbReference type="AlphaFoldDB" id="A0A4R1EVL0"/>
<feature type="binding site" evidence="2">
    <location>
        <position position="94"/>
    </location>
    <ligand>
        <name>Mg(2+)</name>
        <dbReference type="ChEBI" id="CHEBI:18420"/>
        <label>1</label>
        <note>catalytic</note>
    </ligand>
</feature>
<dbReference type="Gene3D" id="3.40.190.80">
    <property type="match status" value="1"/>
</dbReference>
<protein>
    <submittedName>
        <fullName evidence="3">Myo-inositol-1(Or 4)-monophosphatase</fullName>
    </submittedName>
</protein>
<dbReference type="EMBL" id="SMFQ01000004">
    <property type="protein sequence ID" value="TCJ85333.1"/>
    <property type="molecule type" value="Genomic_DNA"/>
</dbReference>
<proteinExistence type="inferred from homology"/>
<comment type="cofactor">
    <cofactor evidence="2">
        <name>Mg(2+)</name>
        <dbReference type="ChEBI" id="CHEBI:18420"/>
    </cofactor>
</comment>
<dbReference type="GO" id="GO:0006020">
    <property type="term" value="P:inositol metabolic process"/>
    <property type="evidence" value="ECO:0007669"/>
    <property type="project" value="TreeGrafter"/>
</dbReference>
<keyword evidence="2" id="KW-0479">Metal-binding</keyword>
<dbReference type="InterPro" id="IPR000760">
    <property type="entry name" value="Inositol_monophosphatase-like"/>
</dbReference>
<sequence length="270" mass="30422">MLPEIELPELRELEDIIREVAKEEILPRYNKIDFVVKGDGSLLTEADLSTDKRIRQSLAERYPDIDFLSEEMEPEQQEALVKNSEKLWCLDPLDGTSNFAAGIPLFATSLALFVNGVVQIGITYDPLRDEMFSAVKGQGAKLNGEVLKCGESGFDLNKSIAIVDFKRLKPDLVQRLISHAPYKSQRNLGSCVLEWAWMAANRGHLYLHGGMKLWDLAAGTLILSEAEGHACTLEGEDVFRPSMKPRSVLISPDKKLFDQWKDFLIDQEKQ</sequence>
<dbReference type="PANTHER" id="PTHR20854:SF4">
    <property type="entry name" value="INOSITOL-1-MONOPHOSPHATASE-RELATED"/>
    <property type="match status" value="1"/>
</dbReference>